<sequence>MALSGTLASPSNQIDKLQDPPPPALGSSSASLGLEPPNLRGCDTEIVSLPASDTVPSMPHDLTAVVEASSPLEISDIATDIEELSSNPSTAFVPSIAEPDEEQSQVNAASDQEVVQIENSEVSLILPENPKANTPTHSKVTVAIGSNSQSISSPLAGEKSAPVKSLTKEKAPSNIIVSDRQASADDHLICSLNAKTPKNQHPDHDTMCYDHVTGFVIGDSSTSFGLTRGGRPIKPTQKFKDMEWHTVGGRGKRGRGRGYRPPN</sequence>
<gene>
    <name evidence="2" type="ORF">F2Q69_00063781</name>
</gene>
<feature type="region of interest" description="Disordered" evidence="1">
    <location>
        <begin position="220"/>
        <end position="263"/>
    </location>
</feature>
<dbReference type="EMBL" id="QGKX02000095">
    <property type="protein sequence ID" value="KAF3571904.1"/>
    <property type="molecule type" value="Genomic_DNA"/>
</dbReference>
<accession>A0A8S9RFV1</accession>
<dbReference type="Proteomes" id="UP000712600">
    <property type="component" value="Unassembled WGS sequence"/>
</dbReference>
<evidence type="ECO:0000313" key="3">
    <source>
        <dbReference type="Proteomes" id="UP000712600"/>
    </source>
</evidence>
<comment type="caution">
    <text evidence="2">The sequence shown here is derived from an EMBL/GenBank/DDBJ whole genome shotgun (WGS) entry which is preliminary data.</text>
</comment>
<dbReference type="AlphaFoldDB" id="A0A8S9RFV1"/>
<protein>
    <submittedName>
        <fullName evidence="2">Uncharacterized protein</fullName>
    </submittedName>
</protein>
<reference evidence="2" key="1">
    <citation type="submission" date="2019-12" db="EMBL/GenBank/DDBJ databases">
        <title>Genome sequencing and annotation of Brassica cretica.</title>
        <authorList>
            <person name="Studholme D.J."/>
            <person name="Sarris P."/>
        </authorList>
    </citation>
    <scope>NUCLEOTIDE SEQUENCE</scope>
    <source>
        <strain evidence="2">PFS-109/04</strain>
        <tissue evidence="2">Leaf</tissue>
    </source>
</reference>
<feature type="region of interest" description="Disordered" evidence="1">
    <location>
        <begin position="1"/>
        <end position="57"/>
    </location>
</feature>
<feature type="compositionally biased region" description="Polar residues" evidence="1">
    <location>
        <begin position="1"/>
        <end position="15"/>
    </location>
</feature>
<name>A0A8S9RFV1_BRACR</name>
<proteinExistence type="predicted"/>
<evidence type="ECO:0000313" key="2">
    <source>
        <dbReference type="EMBL" id="KAF3571904.1"/>
    </source>
</evidence>
<feature type="compositionally biased region" description="Basic residues" evidence="1">
    <location>
        <begin position="250"/>
        <end position="263"/>
    </location>
</feature>
<evidence type="ECO:0000256" key="1">
    <source>
        <dbReference type="SAM" id="MobiDB-lite"/>
    </source>
</evidence>
<organism evidence="2 3">
    <name type="scientific">Brassica cretica</name>
    <name type="common">Mustard</name>
    <dbReference type="NCBI Taxonomy" id="69181"/>
    <lineage>
        <taxon>Eukaryota</taxon>
        <taxon>Viridiplantae</taxon>
        <taxon>Streptophyta</taxon>
        <taxon>Embryophyta</taxon>
        <taxon>Tracheophyta</taxon>
        <taxon>Spermatophyta</taxon>
        <taxon>Magnoliopsida</taxon>
        <taxon>eudicotyledons</taxon>
        <taxon>Gunneridae</taxon>
        <taxon>Pentapetalae</taxon>
        <taxon>rosids</taxon>
        <taxon>malvids</taxon>
        <taxon>Brassicales</taxon>
        <taxon>Brassicaceae</taxon>
        <taxon>Brassiceae</taxon>
        <taxon>Brassica</taxon>
    </lineage>
</organism>
<feature type="compositionally biased region" description="Low complexity" evidence="1">
    <location>
        <begin position="25"/>
        <end position="37"/>
    </location>
</feature>